<evidence type="ECO:0000313" key="3">
    <source>
        <dbReference type="EMBL" id="QNO53940.1"/>
    </source>
</evidence>
<dbReference type="GO" id="GO:0080120">
    <property type="term" value="P:CAAX-box protein maturation"/>
    <property type="evidence" value="ECO:0007669"/>
    <property type="project" value="UniProtKB-ARBA"/>
</dbReference>
<name>A0A7G9Z106_9EURY</name>
<dbReference type="Pfam" id="PF02517">
    <property type="entry name" value="Rce1-like"/>
    <property type="match status" value="1"/>
</dbReference>
<feature type="transmembrane region" description="Helical" evidence="1">
    <location>
        <begin position="210"/>
        <end position="241"/>
    </location>
</feature>
<keyword evidence="1" id="KW-0472">Membrane</keyword>
<protein>
    <recommendedName>
        <fullName evidence="2">CAAX prenyl protease 2/Lysostaphin resistance protein A-like domain-containing protein</fullName>
    </recommendedName>
</protein>
<reference evidence="3" key="1">
    <citation type="submission" date="2020-06" db="EMBL/GenBank/DDBJ databases">
        <title>Unique genomic features of the anaerobic methanotrophic archaea.</title>
        <authorList>
            <person name="Chadwick G.L."/>
            <person name="Skennerton C.T."/>
            <person name="Laso-Perez R."/>
            <person name="Leu A.O."/>
            <person name="Speth D.R."/>
            <person name="Yu H."/>
            <person name="Morgan-Lang C."/>
            <person name="Hatzenpichler R."/>
            <person name="Goudeau D."/>
            <person name="Malmstrom R."/>
            <person name="Brazelton W.J."/>
            <person name="Woyke T."/>
            <person name="Hallam S.J."/>
            <person name="Tyson G.W."/>
            <person name="Wegener G."/>
            <person name="Boetius A."/>
            <person name="Orphan V."/>
        </authorList>
    </citation>
    <scope>NUCLEOTIDE SEQUENCE</scope>
</reference>
<dbReference type="AlphaFoldDB" id="A0A7G9Z106"/>
<evidence type="ECO:0000259" key="2">
    <source>
        <dbReference type="Pfam" id="PF02517"/>
    </source>
</evidence>
<gene>
    <name evidence="3" type="ORF">NNHBGCAA_00040</name>
</gene>
<keyword evidence="1" id="KW-0812">Transmembrane</keyword>
<dbReference type="InterPro" id="IPR003675">
    <property type="entry name" value="Rce1/LyrA-like_dom"/>
</dbReference>
<feature type="transmembrane region" description="Helical" evidence="1">
    <location>
        <begin position="47"/>
        <end position="65"/>
    </location>
</feature>
<feature type="transmembrane region" description="Helical" evidence="1">
    <location>
        <begin position="172"/>
        <end position="189"/>
    </location>
</feature>
<feature type="transmembrane region" description="Helical" evidence="1">
    <location>
        <begin position="261"/>
        <end position="281"/>
    </location>
</feature>
<organism evidence="3">
    <name type="scientific">Candidatus Methanophagaceae archaeon ANME-1 ERB6</name>
    <dbReference type="NCBI Taxonomy" id="2759912"/>
    <lineage>
        <taxon>Archaea</taxon>
        <taxon>Methanobacteriati</taxon>
        <taxon>Methanobacteriota</taxon>
        <taxon>Stenosarchaea group</taxon>
        <taxon>Methanomicrobia</taxon>
        <taxon>Candidatus Methanophagales</taxon>
        <taxon>Candidatus Methanophagaceae</taxon>
    </lineage>
</organism>
<accession>A0A7G9Z106</accession>
<feature type="transmembrane region" description="Helical" evidence="1">
    <location>
        <begin position="17"/>
        <end position="35"/>
    </location>
</feature>
<keyword evidence="1" id="KW-1133">Transmembrane helix</keyword>
<feature type="domain" description="CAAX prenyl protease 2/Lysostaphin resistance protein A-like" evidence="2">
    <location>
        <begin position="174"/>
        <end position="265"/>
    </location>
</feature>
<feature type="transmembrane region" description="Helical" evidence="1">
    <location>
        <begin position="71"/>
        <end position="91"/>
    </location>
</feature>
<proteinExistence type="predicted"/>
<sequence length="299" mass="33063">MLFVACAELLTIYDAKAGIALHVIILFVLLFHSALESDEDKNLSRFLMVLVLAPLVRILSLSMPLVHFSRISGFILISIPIFIAIFTCMWVQELRPKDVGLSLPKLKHTLNEEPCGKPQGINVHIPTATAATLWQATGNPQVEAGVILFAIPVGMIEYQILKPAPLPIGSGVPNFITLLSIFIVCTGFLEELTFRGLIPLNAIKLMSKWWGILFVTTIFGVLHVGNLALLDCLLAFSIGFIFSVVREKTGSIYGISVSHGIINIILFLVAPLYVIFNHIYIISHRIRMKNHVITNGNRN</sequence>
<dbReference type="GO" id="GO:0004175">
    <property type="term" value="F:endopeptidase activity"/>
    <property type="evidence" value="ECO:0007669"/>
    <property type="project" value="UniProtKB-ARBA"/>
</dbReference>
<dbReference type="EMBL" id="MT631555">
    <property type="protein sequence ID" value="QNO53940.1"/>
    <property type="molecule type" value="Genomic_DNA"/>
</dbReference>
<evidence type="ECO:0000256" key="1">
    <source>
        <dbReference type="SAM" id="Phobius"/>
    </source>
</evidence>